<dbReference type="EMBL" id="CP009506">
    <property type="protein sequence ID" value="AKB27964.1"/>
    <property type="molecule type" value="Genomic_DNA"/>
</dbReference>
<dbReference type="GeneID" id="24860049"/>
<dbReference type="PANTHER" id="PTHR38468:SF1">
    <property type="entry name" value="SLL0939 PROTEIN"/>
    <property type="match status" value="1"/>
</dbReference>
<dbReference type="Proteomes" id="UP000033111">
    <property type="component" value="Chromosome"/>
</dbReference>
<dbReference type="RefSeq" id="WP_048171012.1">
    <property type="nucleotide sequence ID" value="NZ_CP009506.1"/>
</dbReference>
<dbReference type="OrthoDB" id="140944at2157"/>
<proteinExistence type="predicted"/>
<name>A0A0E3P376_9EURY</name>
<evidence type="ECO:0000313" key="2">
    <source>
        <dbReference type="EMBL" id="AKB27964.1"/>
    </source>
</evidence>
<evidence type="ECO:0000313" key="3">
    <source>
        <dbReference type="Proteomes" id="UP000033111"/>
    </source>
</evidence>
<protein>
    <recommendedName>
        <fullName evidence="4">DUF1622 domain-containing protein</fullName>
    </recommendedName>
</protein>
<keyword evidence="3" id="KW-1185">Reference proteome</keyword>
<gene>
    <name evidence="2" type="ORF">MSSIT_1245</name>
</gene>
<dbReference type="Pfam" id="PF07784">
    <property type="entry name" value="DUF1622"/>
    <property type="match status" value="1"/>
</dbReference>
<accession>A0A0E3P376</accession>
<evidence type="ECO:0008006" key="4">
    <source>
        <dbReference type="Google" id="ProtNLM"/>
    </source>
</evidence>
<sequence length="110" mass="12721">MVQGLFNTFLQFFEWVFEAIGTIIIIYGGLRAVAQIILQEISKRSYNLGDIRKELTNKILFGLEFYIVVAVFGTMRDPSMQDLSILGIIVLIRTVLGYFLNKEIEEYKFD</sequence>
<organism evidence="2 3">
    <name type="scientific">Methanosarcina siciliae T4/M</name>
    <dbReference type="NCBI Taxonomy" id="1434120"/>
    <lineage>
        <taxon>Archaea</taxon>
        <taxon>Methanobacteriati</taxon>
        <taxon>Methanobacteriota</taxon>
        <taxon>Stenosarchaea group</taxon>
        <taxon>Methanomicrobia</taxon>
        <taxon>Methanosarcinales</taxon>
        <taxon>Methanosarcinaceae</taxon>
        <taxon>Methanosarcina</taxon>
    </lineage>
</organism>
<feature type="transmembrane region" description="Helical" evidence="1">
    <location>
        <begin position="12"/>
        <end position="34"/>
    </location>
</feature>
<dbReference type="PATRIC" id="fig|1434120.4.peg.1589"/>
<dbReference type="HOGENOM" id="CLU_136765_3_2_2"/>
<dbReference type="PANTHER" id="PTHR38468">
    <property type="entry name" value="SLL0939 PROTEIN"/>
    <property type="match status" value="1"/>
</dbReference>
<dbReference type="InterPro" id="IPR012427">
    <property type="entry name" value="DUF1622"/>
</dbReference>
<dbReference type="AlphaFoldDB" id="A0A0E3P376"/>
<dbReference type="KEGG" id="msw:MSSIT_1245"/>
<keyword evidence="1" id="KW-0812">Transmembrane</keyword>
<keyword evidence="1" id="KW-1133">Transmembrane helix</keyword>
<feature type="transmembrane region" description="Helical" evidence="1">
    <location>
        <begin position="81"/>
        <end position="100"/>
    </location>
</feature>
<reference evidence="2 3" key="1">
    <citation type="submission" date="2014-07" db="EMBL/GenBank/DDBJ databases">
        <title>Methanogenic archaea and the global carbon cycle.</title>
        <authorList>
            <person name="Henriksen J.R."/>
            <person name="Luke J."/>
            <person name="Reinhart S."/>
            <person name="Benedict M.N."/>
            <person name="Youngblut N.D."/>
            <person name="Metcalf M.E."/>
            <person name="Whitaker R.J."/>
            <person name="Metcalf W.W."/>
        </authorList>
    </citation>
    <scope>NUCLEOTIDE SEQUENCE [LARGE SCALE GENOMIC DNA]</scope>
    <source>
        <strain evidence="2 3">T4/M</strain>
    </source>
</reference>
<keyword evidence="1" id="KW-0472">Membrane</keyword>
<feature type="transmembrane region" description="Helical" evidence="1">
    <location>
        <begin position="55"/>
        <end position="75"/>
    </location>
</feature>
<evidence type="ECO:0000256" key="1">
    <source>
        <dbReference type="SAM" id="Phobius"/>
    </source>
</evidence>